<feature type="transmembrane region" description="Helical" evidence="6">
    <location>
        <begin position="94"/>
        <end position="119"/>
    </location>
</feature>
<keyword evidence="2 6" id="KW-0812">Transmembrane</keyword>
<dbReference type="Pfam" id="PF11970">
    <property type="entry name" value="GPR_Gpa2_C"/>
    <property type="match status" value="1"/>
</dbReference>
<feature type="region of interest" description="Disordered" evidence="5">
    <location>
        <begin position="592"/>
        <end position="616"/>
    </location>
</feature>
<dbReference type="Gene3D" id="1.20.1070.10">
    <property type="entry name" value="Rhodopsin 7-helix transmembrane proteins"/>
    <property type="match status" value="1"/>
</dbReference>
<feature type="transmembrane region" description="Helical" evidence="6">
    <location>
        <begin position="20"/>
        <end position="43"/>
    </location>
</feature>
<dbReference type="AlphaFoldDB" id="A0AAN6N8V4"/>
<protein>
    <submittedName>
        <fullName evidence="9">G protein-coupled glucose receptor regulating Gpa2-domain-containing protein</fullName>
    </submittedName>
</protein>
<feature type="transmembrane region" description="Helical" evidence="6">
    <location>
        <begin position="63"/>
        <end position="82"/>
    </location>
</feature>
<keyword evidence="4 6" id="KW-0472">Membrane</keyword>
<feature type="compositionally biased region" description="Polar residues" evidence="5">
    <location>
        <begin position="360"/>
        <end position="378"/>
    </location>
</feature>
<evidence type="ECO:0000256" key="6">
    <source>
        <dbReference type="SAM" id="Phobius"/>
    </source>
</evidence>
<dbReference type="Proteomes" id="UP001303473">
    <property type="component" value="Unassembled WGS sequence"/>
</dbReference>
<feature type="region of interest" description="Disordered" evidence="5">
    <location>
        <begin position="417"/>
        <end position="438"/>
    </location>
</feature>
<comment type="subcellular location">
    <subcellularLocation>
        <location evidence="1">Membrane</location>
        <topology evidence="1">Multi-pass membrane protein</topology>
    </subcellularLocation>
</comment>
<feature type="compositionally biased region" description="Polar residues" evidence="5">
    <location>
        <begin position="284"/>
        <end position="309"/>
    </location>
</feature>
<feature type="compositionally biased region" description="Polar residues" evidence="5">
    <location>
        <begin position="712"/>
        <end position="722"/>
    </location>
</feature>
<feature type="region of interest" description="Disordered" evidence="5">
    <location>
        <begin position="236"/>
        <end position="398"/>
    </location>
</feature>
<feature type="compositionally biased region" description="Basic and acidic residues" evidence="5">
    <location>
        <begin position="312"/>
        <end position="331"/>
    </location>
</feature>
<accession>A0AAN6N8V4</accession>
<dbReference type="GO" id="GO:0004930">
    <property type="term" value="F:G protein-coupled receptor activity"/>
    <property type="evidence" value="ECO:0007669"/>
    <property type="project" value="TreeGrafter"/>
</dbReference>
<evidence type="ECO:0000256" key="4">
    <source>
        <dbReference type="ARBA" id="ARBA00023136"/>
    </source>
</evidence>
<name>A0AAN6N8V4_9PEZI</name>
<keyword evidence="10" id="KW-1185">Reference proteome</keyword>
<gene>
    <name evidence="9" type="ORF">QBC46DRAFT_261311</name>
</gene>
<evidence type="ECO:0000259" key="8">
    <source>
        <dbReference type="Pfam" id="PF11970"/>
    </source>
</evidence>
<feature type="domain" description="G protein-coupled receptor GPR1/2/3 C-terminal" evidence="8">
    <location>
        <begin position="455"/>
        <end position="524"/>
    </location>
</feature>
<dbReference type="SUPFAM" id="SSF81321">
    <property type="entry name" value="Family A G protein-coupled receptor-like"/>
    <property type="match status" value="1"/>
</dbReference>
<dbReference type="InterPro" id="IPR023041">
    <property type="entry name" value="Glucose_rcpt_Git3-like_N"/>
</dbReference>
<dbReference type="PANTHER" id="PTHR23112:SF37">
    <property type="entry name" value="G PROTEIN-COUPLED RECEPTOR GPR1"/>
    <property type="match status" value="1"/>
</dbReference>
<feature type="transmembrane region" description="Helical" evidence="6">
    <location>
        <begin position="467"/>
        <end position="489"/>
    </location>
</feature>
<dbReference type="EMBL" id="MU853798">
    <property type="protein sequence ID" value="KAK3940318.1"/>
    <property type="molecule type" value="Genomic_DNA"/>
</dbReference>
<evidence type="ECO:0000313" key="10">
    <source>
        <dbReference type="Proteomes" id="UP001303473"/>
    </source>
</evidence>
<evidence type="ECO:0000256" key="3">
    <source>
        <dbReference type="ARBA" id="ARBA00022989"/>
    </source>
</evidence>
<reference evidence="10" key="1">
    <citation type="journal article" date="2023" name="Mol. Phylogenet. Evol.">
        <title>Genome-scale phylogeny and comparative genomics of the fungal order Sordariales.</title>
        <authorList>
            <person name="Hensen N."/>
            <person name="Bonometti L."/>
            <person name="Westerberg I."/>
            <person name="Brannstrom I.O."/>
            <person name="Guillou S."/>
            <person name="Cros-Aarteil S."/>
            <person name="Calhoun S."/>
            <person name="Haridas S."/>
            <person name="Kuo A."/>
            <person name="Mondo S."/>
            <person name="Pangilinan J."/>
            <person name="Riley R."/>
            <person name="LaButti K."/>
            <person name="Andreopoulos B."/>
            <person name="Lipzen A."/>
            <person name="Chen C."/>
            <person name="Yan M."/>
            <person name="Daum C."/>
            <person name="Ng V."/>
            <person name="Clum A."/>
            <person name="Steindorff A."/>
            <person name="Ohm R.A."/>
            <person name="Martin F."/>
            <person name="Silar P."/>
            <person name="Natvig D.O."/>
            <person name="Lalanne C."/>
            <person name="Gautier V."/>
            <person name="Ament-Velasquez S.L."/>
            <person name="Kruys A."/>
            <person name="Hutchinson M.I."/>
            <person name="Powell A.J."/>
            <person name="Barry K."/>
            <person name="Miller A.N."/>
            <person name="Grigoriev I.V."/>
            <person name="Debuchy R."/>
            <person name="Gladieux P."/>
            <person name="Hiltunen Thoren M."/>
            <person name="Johannesson H."/>
        </authorList>
    </citation>
    <scope>NUCLEOTIDE SEQUENCE [LARGE SCALE GENOMIC DNA]</scope>
    <source>
        <strain evidence="10">CBS 340.73</strain>
    </source>
</reference>
<comment type="caution">
    <text evidence="9">The sequence shown here is derived from an EMBL/GenBank/DDBJ whole genome shotgun (WGS) entry which is preliminary data.</text>
</comment>
<feature type="region of interest" description="Disordered" evidence="5">
    <location>
        <begin position="686"/>
        <end position="722"/>
    </location>
</feature>
<feature type="transmembrane region" description="Helical" evidence="6">
    <location>
        <begin position="131"/>
        <end position="149"/>
    </location>
</feature>
<dbReference type="Pfam" id="PF11710">
    <property type="entry name" value="Git3"/>
    <property type="match status" value="1"/>
</dbReference>
<keyword evidence="3 6" id="KW-1133">Transmembrane helix</keyword>
<feature type="compositionally biased region" description="Gly residues" evidence="5">
    <location>
        <begin position="595"/>
        <end position="605"/>
    </location>
</feature>
<keyword evidence="9" id="KW-0675">Receptor</keyword>
<evidence type="ECO:0000256" key="5">
    <source>
        <dbReference type="SAM" id="MobiDB-lite"/>
    </source>
</evidence>
<feature type="transmembrane region" description="Helical" evidence="6">
    <location>
        <begin position="495"/>
        <end position="516"/>
    </location>
</feature>
<sequence>MLLESRTLGEGQSSQQFVYTLTILSLAFSSVSVISTLVAFYWFVKMRRSFRHELIMLLIQSDFVKSAVFALFPILTLARGPIRSDSALCQGLGFSLAVGIEQSDIAVLLIAVHSIMYIFRPTAGLYPYRRIAYLAYYLLPIVAASVSFINDGRGYENLGHYCYLRTDKSWARVALSWGPRYVIGFSIVVIYALVYFYVRKRIRHYKRRSSAVSAMVSRPRSTSYRDVPPTPPIAYHGLIPSTPGSRRGSAAAEPLTRNRQKSISSVSTIRLDDNPSHGYGAKARSQSQPMRPFQWNWSGFRQESSSSGHTRLLADDSHDPHDPIASEDRRRPSVSFPPPAHPPGFHQGDRDEAAAEALSSPDSEWFQQRRLSSFSGLPTTARIPKGADDIDDVDPLASPKKRNYSFPNVLTRLLPKDPAASASGETTTAVGSEQGHMSPLFLSPSAIEDGTSMAQNREKIRRQLRSLFAYPLVYVATWVFPFIMNTLGYDDSLKWLAVLSIISLCIQGAVDCLLFTTREEPWRYAKASFWTSVKQRLTGWWSNDTWGSYCLWGDGGAVGRTREEMLIQSRLARQRRQVEVALEQSRKMELLDTAGGRGGVGGSGGQEQWQAQGRQISTAAKQWWDTAVNLDGSTDTDLLTGDHTEGDRGSIGDEATASAGPSNQRRRSVLSFLSRFSWAIPYDAATESQHQGASASDAPTPSTSTTLIAAAESTSEPQAERK</sequence>
<dbReference type="InterPro" id="IPR022596">
    <property type="entry name" value="GPR1/2/3_C"/>
</dbReference>
<dbReference type="GO" id="GO:0007189">
    <property type="term" value="P:adenylate cyclase-activating G protein-coupled receptor signaling pathway"/>
    <property type="evidence" value="ECO:0007669"/>
    <property type="project" value="TreeGrafter"/>
</dbReference>
<evidence type="ECO:0000256" key="2">
    <source>
        <dbReference type="ARBA" id="ARBA00022692"/>
    </source>
</evidence>
<feature type="region of interest" description="Disordered" evidence="5">
    <location>
        <begin position="632"/>
        <end position="665"/>
    </location>
</feature>
<dbReference type="PANTHER" id="PTHR23112">
    <property type="entry name" value="G PROTEIN-COUPLED RECEPTOR 157-RELATED"/>
    <property type="match status" value="1"/>
</dbReference>
<evidence type="ECO:0000313" key="9">
    <source>
        <dbReference type="EMBL" id="KAK3940318.1"/>
    </source>
</evidence>
<feature type="compositionally biased region" description="Low complexity" evidence="5">
    <location>
        <begin position="693"/>
        <end position="706"/>
    </location>
</feature>
<organism evidence="9 10">
    <name type="scientific">Diplogelasinospora grovesii</name>
    <dbReference type="NCBI Taxonomy" id="303347"/>
    <lineage>
        <taxon>Eukaryota</taxon>
        <taxon>Fungi</taxon>
        <taxon>Dikarya</taxon>
        <taxon>Ascomycota</taxon>
        <taxon>Pezizomycotina</taxon>
        <taxon>Sordariomycetes</taxon>
        <taxon>Sordariomycetidae</taxon>
        <taxon>Sordariales</taxon>
        <taxon>Diplogelasinosporaceae</taxon>
        <taxon>Diplogelasinospora</taxon>
    </lineage>
</organism>
<evidence type="ECO:0000256" key="1">
    <source>
        <dbReference type="ARBA" id="ARBA00004141"/>
    </source>
</evidence>
<feature type="compositionally biased region" description="Basic and acidic residues" evidence="5">
    <location>
        <begin position="640"/>
        <end position="651"/>
    </location>
</feature>
<feature type="domain" description="Glucose receptor Git3-like N-terminal" evidence="7">
    <location>
        <begin position="20"/>
        <end position="204"/>
    </location>
</feature>
<feature type="compositionally biased region" description="Polar residues" evidence="5">
    <location>
        <begin position="606"/>
        <end position="616"/>
    </location>
</feature>
<dbReference type="GO" id="GO:0005886">
    <property type="term" value="C:plasma membrane"/>
    <property type="evidence" value="ECO:0007669"/>
    <property type="project" value="TreeGrafter"/>
</dbReference>
<proteinExistence type="predicted"/>
<evidence type="ECO:0000259" key="7">
    <source>
        <dbReference type="Pfam" id="PF11710"/>
    </source>
</evidence>
<feature type="transmembrane region" description="Helical" evidence="6">
    <location>
        <begin position="181"/>
        <end position="198"/>
    </location>
</feature>